<feature type="transmembrane region" description="Helical" evidence="7">
    <location>
        <begin position="454"/>
        <end position="472"/>
    </location>
</feature>
<dbReference type="OrthoDB" id="9774451at2"/>
<dbReference type="Gene3D" id="3.40.190.10">
    <property type="entry name" value="Periplasmic binding protein-like II"/>
    <property type="match status" value="2"/>
</dbReference>
<evidence type="ECO:0000256" key="2">
    <source>
        <dbReference type="ARBA" id="ARBA00022448"/>
    </source>
</evidence>
<keyword evidence="6 7" id="KW-0472">Membrane</keyword>
<dbReference type="SUPFAM" id="SSF53850">
    <property type="entry name" value="Periplasmic binding protein-like II"/>
    <property type="match status" value="1"/>
</dbReference>
<evidence type="ECO:0000256" key="7">
    <source>
        <dbReference type="RuleBase" id="RU363032"/>
    </source>
</evidence>
<dbReference type="PANTHER" id="PTHR30614:SF46">
    <property type="entry name" value="ABC TRANSPORTER MEMBRANE SPANNING PERMEASE-GLUTAMINE TRANSPORT"/>
    <property type="match status" value="1"/>
</dbReference>
<organism evidence="9 10">
    <name type="scientific">Secundilactobacillus malefermentans</name>
    <dbReference type="NCBI Taxonomy" id="176292"/>
    <lineage>
        <taxon>Bacteria</taxon>
        <taxon>Bacillati</taxon>
        <taxon>Bacillota</taxon>
        <taxon>Bacilli</taxon>
        <taxon>Lactobacillales</taxon>
        <taxon>Lactobacillaceae</taxon>
        <taxon>Secundilactobacillus</taxon>
    </lineage>
</organism>
<dbReference type="InterPro" id="IPR000515">
    <property type="entry name" value="MetI-like"/>
</dbReference>
<comment type="subcellular location">
    <subcellularLocation>
        <location evidence="1 7">Cell membrane</location>
        <topology evidence="1 7">Multi-pass membrane protein</topology>
    </subcellularLocation>
</comment>
<evidence type="ECO:0000256" key="5">
    <source>
        <dbReference type="ARBA" id="ARBA00022989"/>
    </source>
</evidence>
<dbReference type="CDD" id="cd06261">
    <property type="entry name" value="TM_PBP2"/>
    <property type="match status" value="1"/>
</dbReference>
<evidence type="ECO:0000313" key="9">
    <source>
        <dbReference type="EMBL" id="TDG71556.1"/>
    </source>
</evidence>
<evidence type="ECO:0000256" key="4">
    <source>
        <dbReference type="ARBA" id="ARBA00022692"/>
    </source>
</evidence>
<dbReference type="EMBL" id="PUFO01000104">
    <property type="protein sequence ID" value="TDG71556.1"/>
    <property type="molecule type" value="Genomic_DNA"/>
</dbReference>
<gene>
    <name evidence="9" type="ORF">C5L31_001773</name>
</gene>
<dbReference type="InterPro" id="IPR001638">
    <property type="entry name" value="Solute-binding_3/MltF_N"/>
</dbReference>
<evidence type="ECO:0000259" key="8">
    <source>
        <dbReference type="PROSITE" id="PS50928"/>
    </source>
</evidence>
<comment type="caution">
    <text evidence="9">The sequence shown here is derived from an EMBL/GenBank/DDBJ whole genome shotgun (WGS) entry which is preliminary data.</text>
</comment>
<keyword evidence="2 7" id="KW-0813">Transport</keyword>
<dbReference type="PROSITE" id="PS50928">
    <property type="entry name" value="ABC_TM1"/>
    <property type="match status" value="1"/>
</dbReference>
<dbReference type="Pfam" id="PF00528">
    <property type="entry name" value="BPD_transp_1"/>
    <property type="match status" value="1"/>
</dbReference>
<evidence type="ECO:0000256" key="3">
    <source>
        <dbReference type="ARBA" id="ARBA00022475"/>
    </source>
</evidence>
<keyword evidence="3" id="KW-1003">Cell membrane</keyword>
<dbReference type="PANTHER" id="PTHR30614">
    <property type="entry name" value="MEMBRANE COMPONENT OF AMINO ACID ABC TRANSPORTER"/>
    <property type="match status" value="1"/>
</dbReference>
<protein>
    <recommendedName>
        <fullName evidence="8">ABC transmembrane type-1 domain-containing protein</fullName>
    </recommendedName>
</protein>
<dbReference type="GO" id="GO:0006865">
    <property type="term" value="P:amino acid transport"/>
    <property type="evidence" value="ECO:0007669"/>
    <property type="project" value="TreeGrafter"/>
</dbReference>
<dbReference type="GO" id="GO:0043190">
    <property type="term" value="C:ATP-binding cassette (ABC) transporter complex"/>
    <property type="evidence" value="ECO:0007669"/>
    <property type="project" value="InterPro"/>
</dbReference>
<keyword evidence="4 7" id="KW-0812">Transmembrane</keyword>
<feature type="transmembrane region" description="Helical" evidence="7">
    <location>
        <begin position="284"/>
        <end position="311"/>
    </location>
</feature>
<feature type="domain" description="ABC transmembrane type-1" evidence="8">
    <location>
        <begin position="284"/>
        <end position="473"/>
    </location>
</feature>
<dbReference type="GO" id="GO:0022857">
    <property type="term" value="F:transmembrane transporter activity"/>
    <property type="evidence" value="ECO:0007669"/>
    <property type="project" value="InterPro"/>
</dbReference>
<evidence type="ECO:0000256" key="1">
    <source>
        <dbReference type="ARBA" id="ARBA00004651"/>
    </source>
</evidence>
<evidence type="ECO:0000313" key="10">
    <source>
        <dbReference type="Proteomes" id="UP000294854"/>
    </source>
</evidence>
<dbReference type="InterPro" id="IPR043429">
    <property type="entry name" value="ArtM/GltK/GlnP/TcyL/YhdX-like"/>
</dbReference>
<dbReference type="Gene3D" id="1.10.3720.10">
    <property type="entry name" value="MetI-like"/>
    <property type="match status" value="1"/>
</dbReference>
<dbReference type="InterPro" id="IPR010065">
    <property type="entry name" value="AA_ABC_transptr_permease_3TM"/>
</dbReference>
<name>A0A4V3A2Y2_9LACO</name>
<keyword evidence="5 7" id="KW-1133">Transmembrane helix</keyword>
<feature type="transmembrane region" description="Helical" evidence="7">
    <location>
        <begin position="318"/>
        <end position="341"/>
    </location>
</feature>
<dbReference type="SMART" id="SM00062">
    <property type="entry name" value="PBPb"/>
    <property type="match status" value="1"/>
</dbReference>
<sequence length="482" mass="53247">MRSKYWVIILSFCLTLVWLVMGNAQKVSAASEPNYTIATDATYAPFEFRADNGSYRGIDMDLLKEISKKEHFTYKLKPMSFNACVQALEAKQVDGVIAGMNITSERRVQFDFSEPYYSSGEVMAVGKKSKIKTYKQLKGKTVALKTGTTAAEYGKSLQSKYGFKIKYFNDSNTMYNDVKVGNSVACFEDYPVMAYGIKNGDGLKIVTKPQQAGKYGFAVKKGENALLLSKFNKGLKAAKKDGTYKKIVDRYLSSKKSKLTTDSKSSRTFIGLVKTNRAALLHGLVLTLELTVVSIFFATILGIILGVLGVIPNRIAKGIAAVIIYLFRGMPLMVLAFFIYIGLPNLTGNKIPALVAGIIALTLNEGAYTGAFVRGGFLAVDKGQMEAARSLGLPYGKAMRRVIMPQGLRIMVPSFVNQFIITLKDTSILSVIGLFELTETGTVIISRNMEGFKIWTIIAIIYIVIITLLTWLSNWVERRTQV</sequence>
<accession>A0A4V3A2Y2</accession>
<reference evidence="9 10" key="1">
    <citation type="journal article" date="2019" name="Appl. Microbiol. Biotechnol.">
        <title>Uncovering carbohydrate metabolism through a genotype-phenotype association study of 56 lactic acid bacteria genomes.</title>
        <authorList>
            <person name="Buron-Moles G."/>
            <person name="Chailyan A."/>
            <person name="Dolejs I."/>
            <person name="Forster J."/>
            <person name="Miks M.H."/>
        </authorList>
    </citation>
    <scope>NUCLEOTIDE SEQUENCE [LARGE SCALE GENOMIC DNA]</scope>
    <source>
        <strain evidence="9 10">ATCC 49373</strain>
    </source>
</reference>
<dbReference type="Proteomes" id="UP000294854">
    <property type="component" value="Unassembled WGS sequence"/>
</dbReference>
<dbReference type="InterPro" id="IPR035906">
    <property type="entry name" value="MetI-like_sf"/>
</dbReference>
<dbReference type="NCBIfam" id="TIGR01726">
    <property type="entry name" value="HEQRo_perm_3TM"/>
    <property type="match status" value="1"/>
</dbReference>
<proteinExistence type="inferred from homology"/>
<evidence type="ECO:0000256" key="6">
    <source>
        <dbReference type="ARBA" id="ARBA00023136"/>
    </source>
</evidence>
<dbReference type="Pfam" id="PF00497">
    <property type="entry name" value="SBP_bac_3"/>
    <property type="match status" value="1"/>
</dbReference>
<dbReference type="SUPFAM" id="SSF161098">
    <property type="entry name" value="MetI-like"/>
    <property type="match status" value="1"/>
</dbReference>
<dbReference type="AlphaFoldDB" id="A0A4V3A2Y2"/>
<dbReference type="CDD" id="cd13619">
    <property type="entry name" value="PBP2_GlnP"/>
    <property type="match status" value="1"/>
</dbReference>
<comment type="similarity">
    <text evidence="7">Belongs to the binding-protein-dependent transport system permease family.</text>
</comment>
<feature type="transmembrane region" description="Helical" evidence="7">
    <location>
        <begin position="353"/>
        <end position="380"/>
    </location>
</feature>
<keyword evidence="10" id="KW-1185">Reference proteome</keyword>
<dbReference type="STRING" id="1122149.FD44_GL000389"/>